<keyword evidence="3" id="KW-0328">Glycosyltransferase</keyword>
<keyword evidence="8" id="KW-0472">Membrane</keyword>
<dbReference type="PANTHER" id="PTHR19297:SF191">
    <property type="entry name" value="PROTEIN XYLOSYLTRANSFERASE"/>
    <property type="match status" value="1"/>
</dbReference>
<comment type="subcellular location">
    <subcellularLocation>
        <location evidence="1">Membrane</location>
        <topology evidence="1">Single-pass type II membrane protein</topology>
    </subcellularLocation>
</comment>
<dbReference type="PANTHER" id="PTHR19297">
    <property type="entry name" value="GLYCOSYLTRANSFERASE 14 FAMILY MEMBER"/>
    <property type="match status" value="1"/>
</dbReference>
<evidence type="ECO:0000313" key="11">
    <source>
        <dbReference type="EMBL" id="GAX24060.1"/>
    </source>
</evidence>
<organism evidence="11 12">
    <name type="scientific">Fistulifera solaris</name>
    <name type="common">Oleaginous diatom</name>
    <dbReference type="NCBI Taxonomy" id="1519565"/>
    <lineage>
        <taxon>Eukaryota</taxon>
        <taxon>Sar</taxon>
        <taxon>Stramenopiles</taxon>
        <taxon>Ochrophyta</taxon>
        <taxon>Bacillariophyta</taxon>
        <taxon>Bacillariophyceae</taxon>
        <taxon>Bacillariophycidae</taxon>
        <taxon>Naviculales</taxon>
        <taxon>Naviculaceae</taxon>
        <taxon>Fistulifera</taxon>
    </lineage>
</organism>
<evidence type="ECO:0000256" key="10">
    <source>
        <dbReference type="ARBA" id="ARBA00038150"/>
    </source>
</evidence>
<dbReference type="EMBL" id="BDSP01000205">
    <property type="protein sequence ID" value="GAX24060.1"/>
    <property type="molecule type" value="Genomic_DNA"/>
</dbReference>
<evidence type="ECO:0000256" key="9">
    <source>
        <dbReference type="ARBA" id="ARBA00023180"/>
    </source>
</evidence>
<keyword evidence="6" id="KW-0735">Signal-anchor</keyword>
<proteinExistence type="inferred from homology"/>
<evidence type="ECO:0000256" key="2">
    <source>
        <dbReference type="ARBA" id="ARBA00004922"/>
    </source>
</evidence>
<evidence type="ECO:0000256" key="6">
    <source>
        <dbReference type="ARBA" id="ARBA00022968"/>
    </source>
</evidence>
<keyword evidence="5" id="KW-0812">Transmembrane</keyword>
<reference evidence="11 12" key="1">
    <citation type="journal article" date="2015" name="Plant Cell">
        <title>Oil accumulation by the oleaginous diatom Fistulifera solaris as revealed by the genome and transcriptome.</title>
        <authorList>
            <person name="Tanaka T."/>
            <person name="Maeda Y."/>
            <person name="Veluchamy A."/>
            <person name="Tanaka M."/>
            <person name="Abida H."/>
            <person name="Marechal E."/>
            <person name="Bowler C."/>
            <person name="Muto M."/>
            <person name="Sunaga Y."/>
            <person name="Tanaka M."/>
            <person name="Yoshino T."/>
            <person name="Taniguchi T."/>
            <person name="Fukuda Y."/>
            <person name="Nemoto M."/>
            <person name="Matsumoto M."/>
            <person name="Wong P.S."/>
            <person name="Aburatani S."/>
            <person name="Fujibuchi W."/>
        </authorList>
    </citation>
    <scope>NUCLEOTIDE SEQUENCE [LARGE SCALE GENOMIC DNA]</scope>
    <source>
        <strain evidence="11 12">JPCC DA0580</strain>
    </source>
</reference>
<keyword evidence="9" id="KW-0325">Glycoprotein</keyword>
<evidence type="ECO:0000256" key="8">
    <source>
        <dbReference type="ARBA" id="ARBA00023136"/>
    </source>
</evidence>
<dbReference type="GO" id="GO:0016020">
    <property type="term" value="C:membrane"/>
    <property type="evidence" value="ECO:0007669"/>
    <property type="project" value="UniProtKB-SubCell"/>
</dbReference>
<protein>
    <recommendedName>
        <fullName evidence="13">Protein xylosyltransferase</fullName>
    </recommendedName>
</protein>
<comment type="similarity">
    <text evidence="10">Belongs to the glycosyltransferase 14 family.</text>
</comment>
<dbReference type="Proteomes" id="UP000198406">
    <property type="component" value="Unassembled WGS sequence"/>
</dbReference>
<evidence type="ECO:0000256" key="4">
    <source>
        <dbReference type="ARBA" id="ARBA00022679"/>
    </source>
</evidence>
<dbReference type="OrthoDB" id="2019572at2759"/>
<dbReference type="GO" id="GO:0008375">
    <property type="term" value="F:acetylglucosaminyltransferase activity"/>
    <property type="evidence" value="ECO:0007669"/>
    <property type="project" value="TreeGrafter"/>
</dbReference>
<gene>
    <name evidence="11" type="ORF">FisN_26Lh137</name>
</gene>
<evidence type="ECO:0000256" key="3">
    <source>
        <dbReference type="ARBA" id="ARBA00022676"/>
    </source>
</evidence>
<name>A0A1Z5KCN1_FISSO</name>
<keyword evidence="7" id="KW-1133">Transmembrane helix</keyword>
<keyword evidence="12" id="KW-1185">Reference proteome</keyword>
<dbReference type="AlphaFoldDB" id="A0A1Z5KCN1"/>
<comment type="caution">
    <text evidence="11">The sequence shown here is derived from an EMBL/GenBank/DDBJ whole genome shotgun (WGS) entry which is preliminary data.</text>
</comment>
<evidence type="ECO:0000313" key="12">
    <source>
        <dbReference type="Proteomes" id="UP000198406"/>
    </source>
</evidence>
<evidence type="ECO:0000256" key="1">
    <source>
        <dbReference type="ARBA" id="ARBA00004606"/>
    </source>
</evidence>
<keyword evidence="4" id="KW-0808">Transferase</keyword>
<accession>A0A1Z5KCN1</accession>
<evidence type="ECO:0000256" key="7">
    <source>
        <dbReference type="ARBA" id="ARBA00022989"/>
    </source>
</evidence>
<dbReference type="InterPro" id="IPR003406">
    <property type="entry name" value="Glyco_trans_14"/>
</dbReference>
<dbReference type="Pfam" id="PF02485">
    <property type="entry name" value="Branch"/>
    <property type="match status" value="1"/>
</dbReference>
<comment type="pathway">
    <text evidence="2">Protein modification; protein glycosylation.</text>
</comment>
<evidence type="ECO:0000256" key="5">
    <source>
        <dbReference type="ARBA" id="ARBA00022692"/>
    </source>
</evidence>
<evidence type="ECO:0008006" key="13">
    <source>
        <dbReference type="Google" id="ProtNLM"/>
    </source>
</evidence>
<sequence>MLQFLQNITNPAAYPWPGDIIELKHCDFTSFQLSHFQDAYFVPLVTSWSSLNVTYSAKEELVGQILEMYAMDQRWCDYYNMQYYERTAPTMIQPKNLRGQLAVVIVAYKDIQQLTELVDALYLPEHVYCIIHLDRHVTPQFQQQVQQLAETYAPYVHVLQFGTILYQTDTITRINLQILRWMTIEWELPYDFVVLLDGAAMPLVSATELLERLLERPKDTATAEHVSPYQQVWLGAMTHRGKTVQSDQTGFLKRRRVLLTSNNPPYHVRLPRAWAAHVEIPEFIEEAMQHKTHSGNVGIYSHHVIHKLLHSAKVMELLAYSKYSCCCCVEERNWIAALTMIGYQEQALQVPGSMFQLWGGETTCQGSMKNAVLERNESLCYRMEDPYFQTTSQQPHYVQGDELWDELVLARQRGYLFARKFSSDSVASVQLMNEIKEYLWDSD</sequence>
<dbReference type="InParanoid" id="A0A1Z5KCN1"/>